<sequence length="322" mass="35901">MAAAMELRCWGGDWGLPSVHSESLIVQAYAKFSGAKVKVVPIDWTWKTLTGGLQFNADYELTARQGADTMAYIALLEEKLRPALLHTFWVDAENYANLTRPWFASRSPFPLNFLVPSHHANTALSRILLTKGEASLHGITEVEGKIYSDAKECLNLLSYRLGTANYFFGNLPTSLDAFVFGFVAPIYKASLPSSPLQSHLRQLDNLTSFCDNILAVYFSSDRPCKIALGKIHTYKDAGDILHYIHTQAHTMTNTISLSLLLTAFISLHACFLYLLYFCSNTSIDSLLSFLWEGQHVDERCRPDSTSSNQKVVIQGKYGLNGK</sequence>
<accession>A0A8C3ASY2</accession>
<feature type="transmembrane region" description="Helical" evidence="8">
    <location>
        <begin position="255"/>
        <end position="276"/>
    </location>
</feature>
<dbReference type="GeneTree" id="ENSGT00950000182919"/>
<keyword evidence="4" id="KW-1000">Mitochondrion outer membrane</keyword>
<dbReference type="GO" id="GO:0001401">
    <property type="term" value="C:SAM complex"/>
    <property type="evidence" value="ECO:0007669"/>
    <property type="project" value="InterPro"/>
</dbReference>
<evidence type="ECO:0000256" key="8">
    <source>
        <dbReference type="SAM" id="Phobius"/>
    </source>
</evidence>
<keyword evidence="8" id="KW-1133">Transmembrane helix</keyword>
<evidence type="ECO:0000256" key="5">
    <source>
        <dbReference type="ARBA" id="ARBA00022927"/>
    </source>
</evidence>
<comment type="similarity">
    <text evidence="2">Belongs to the metaxin family.</text>
</comment>
<dbReference type="AlphaFoldDB" id="A0A8C3ASY2"/>
<dbReference type="PANTHER" id="PTHR12289">
    <property type="entry name" value="METAXIN RELATED"/>
    <property type="match status" value="1"/>
</dbReference>
<feature type="domain" description="Metaxin glutathione S-transferase" evidence="10">
    <location>
        <begin position="150"/>
        <end position="213"/>
    </location>
</feature>
<evidence type="ECO:0000313" key="11">
    <source>
        <dbReference type="Ensembl" id="ENSCLMP00005046819.1"/>
    </source>
</evidence>
<evidence type="ECO:0000256" key="3">
    <source>
        <dbReference type="ARBA" id="ARBA00022448"/>
    </source>
</evidence>
<organism evidence="11 12">
    <name type="scientific">Cyclopterus lumpus</name>
    <name type="common">Lumpsucker</name>
    <dbReference type="NCBI Taxonomy" id="8103"/>
    <lineage>
        <taxon>Eukaryota</taxon>
        <taxon>Metazoa</taxon>
        <taxon>Chordata</taxon>
        <taxon>Craniata</taxon>
        <taxon>Vertebrata</taxon>
        <taxon>Euteleostomi</taxon>
        <taxon>Actinopterygii</taxon>
        <taxon>Neopterygii</taxon>
        <taxon>Teleostei</taxon>
        <taxon>Neoteleostei</taxon>
        <taxon>Acanthomorphata</taxon>
        <taxon>Eupercaria</taxon>
        <taxon>Perciformes</taxon>
        <taxon>Cottioidei</taxon>
        <taxon>Cottales</taxon>
        <taxon>Cyclopteridae</taxon>
        <taxon>Cyclopterus</taxon>
    </lineage>
</organism>
<evidence type="ECO:0000256" key="2">
    <source>
        <dbReference type="ARBA" id="ARBA00009170"/>
    </source>
</evidence>
<dbReference type="PANTHER" id="PTHR12289:SF30">
    <property type="entry name" value="METAXIN-3"/>
    <property type="match status" value="1"/>
</dbReference>
<evidence type="ECO:0000256" key="1">
    <source>
        <dbReference type="ARBA" id="ARBA00004294"/>
    </source>
</evidence>
<feature type="domain" description="Mitochondrial outer membrane transport complex Sam37/metaxin N-terminal" evidence="9">
    <location>
        <begin position="55"/>
        <end position="118"/>
    </location>
</feature>
<reference evidence="11" key="1">
    <citation type="submission" date="2025-08" db="UniProtKB">
        <authorList>
            <consortium name="Ensembl"/>
        </authorList>
    </citation>
    <scope>IDENTIFICATION</scope>
</reference>
<dbReference type="Proteomes" id="UP000694565">
    <property type="component" value="Unplaced"/>
</dbReference>
<evidence type="ECO:0000259" key="9">
    <source>
        <dbReference type="Pfam" id="PF10568"/>
    </source>
</evidence>
<name>A0A8C3ASY2_CYCLU</name>
<dbReference type="GO" id="GO:0015031">
    <property type="term" value="P:protein transport"/>
    <property type="evidence" value="ECO:0007669"/>
    <property type="project" value="UniProtKB-KW"/>
</dbReference>
<dbReference type="CDD" id="cd03212">
    <property type="entry name" value="GST_C_Metaxin1_3"/>
    <property type="match status" value="1"/>
</dbReference>
<evidence type="ECO:0000256" key="7">
    <source>
        <dbReference type="ARBA" id="ARBA00023136"/>
    </source>
</evidence>
<keyword evidence="3" id="KW-0813">Transport</keyword>
<reference evidence="11" key="2">
    <citation type="submission" date="2025-09" db="UniProtKB">
        <authorList>
            <consortium name="Ensembl"/>
        </authorList>
    </citation>
    <scope>IDENTIFICATION</scope>
</reference>
<evidence type="ECO:0000259" key="10">
    <source>
        <dbReference type="Pfam" id="PF17171"/>
    </source>
</evidence>
<dbReference type="Ensembl" id="ENSCLMT00005048434.1">
    <property type="protein sequence ID" value="ENSCLMP00005046819.1"/>
    <property type="gene ID" value="ENSCLMG00005021517.1"/>
</dbReference>
<dbReference type="Pfam" id="PF17171">
    <property type="entry name" value="GST_C_6"/>
    <property type="match status" value="1"/>
</dbReference>
<evidence type="ECO:0000256" key="4">
    <source>
        <dbReference type="ARBA" id="ARBA00022787"/>
    </source>
</evidence>
<dbReference type="InterPro" id="IPR050931">
    <property type="entry name" value="Mito_Protein_Transport_Metaxin"/>
</dbReference>
<gene>
    <name evidence="11" type="primary">mtx3</name>
</gene>
<dbReference type="InterPro" id="IPR019564">
    <property type="entry name" value="Sam37/metaxin_N"/>
</dbReference>
<keyword evidence="12" id="KW-1185">Reference proteome</keyword>
<keyword evidence="8" id="KW-0812">Transmembrane</keyword>
<dbReference type="InterPro" id="IPR033468">
    <property type="entry name" value="Metaxin_GST"/>
</dbReference>
<proteinExistence type="inferred from homology"/>
<protein>
    <submittedName>
        <fullName evidence="11">Metaxin 3</fullName>
    </submittedName>
</protein>
<dbReference type="Pfam" id="PF10568">
    <property type="entry name" value="Tom37"/>
    <property type="match status" value="1"/>
</dbReference>
<dbReference type="CDD" id="cd03078">
    <property type="entry name" value="GST_N_Metaxin1_like"/>
    <property type="match status" value="1"/>
</dbReference>
<keyword evidence="7 8" id="KW-0472">Membrane</keyword>
<dbReference type="GO" id="GO:0007005">
    <property type="term" value="P:mitochondrion organization"/>
    <property type="evidence" value="ECO:0007669"/>
    <property type="project" value="TreeGrafter"/>
</dbReference>
<dbReference type="InterPro" id="IPR036282">
    <property type="entry name" value="Glutathione-S-Trfase_C_sf"/>
</dbReference>
<evidence type="ECO:0000313" key="12">
    <source>
        <dbReference type="Proteomes" id="UP000694565"/>
    </source>
</evidence>
<keyword evidence="6" id="KW-0496">Mitochondrion</keyword>
<comment type="subcellular location">
    <subcellularLocation>
        <location evidence="1">Mitochondrion outer membrane</location>
    </subcellularLocation>
</comment>
<keyword evidence="5" id="KW-0653">Protein transport</keyword>
<evidence type="ECO:0000256" key="6">
    <source>
        <dbReference type="ARBA" id="ARBA00023128"/>
    </source>
</evidence>
<dbReference type="SUPFAM" id="SSF47616">
    <property type="entry name" value="GST C-terminal domain-like"/>
    <property type="match status" value="1"/>
</dbReference>